<dbReference type="HOGENOM" id="CLU_1480208_0_0_11"/>
<protein>
    <submittedName>
        <fullName evidence="1">Uncharacterized protein</fullName>
    </submittedName>
</protein>
<evidence type="ECO:0000313" key="2">
    <source>
        <dbReference type="Proteomes" id="UP000019225"/>
    </source>
</evidence>
<sequence length="182" mass="20544">MGLELVNRATLPDRRQPDRGIDWYAHTTNYVSLSADRIHVLHLALIGLGMAYSVERFGYRAPRSQLGDWGQPPFLLPHPREYGLTAHSDERGTIRWTGPRYGDYVTARDRVLALHLPVDQSGIPVHKVTEPCGWLVQREECASALATYRAHRANGRRHPRAFGDDFIPFLTACADQNGFLVT</sequence>
<dbReference type="RefSeq" id="WP_148309627.1">
    <property type="nucleotide sequence ID" value="NZ_CP007155.1"/>
</dbReference>
<gene>
    <name evidence="1" type="ORF">KALB_5176</name>
</gene>
<reference evidence="1 2" key="1">
    <citation type="journal article" date="2014" name="BMC Genomics">
        <title>Complete genome sequence of producer of the glycopeptide antibiotic Aculeximycin Kutzneria albida DSM 43870T, a representative of minor genus of Pseudonocardiaceae.</title>
        <authorList>
            <person name="Rebets Y."/>
            <person name="Tokovenko B."/>
            <person name="Lushchyk I."/>
            <person name="Ruckert C."/>
            <person name="Zaburannyi N."/>
            <person name="Bechthold A."/>
            <person name="Kalinowski J."/>
            <person name="Luzhetskyy A."/>
        </authorList>
    </citation>
    <scope>NUCLEOTIDE SEQUENCE [LARGE SCALE GENOMIC DNA]</scope>
    <source>
        <strain evidence="1">DSM 43870</strain>
    </source>
</reference>
<dbReference type="KEGG" id="kal:KALB_5176"/>
<dbReference type="STRING" id="1449976.KALB_5176"/>
<name>W5WBI9_9PSEU</name>
<dbReference type="Proteomes" id="UP000019225">
    <property type="component" value="Chromosome"/>
</dbReference>
<dbReference type="AlphaFoldDB" id="W5WBI9"/>
<keyword evidence="2" id="KW-1185">Reference proteome</keyword>
<organism evidence="1 2">
    <name type="scientific">Kutzneria albida DSM 43870</name>
    <dbReference type="NCBI Taxonomy" id="1449976"/>
    <lineage>
        <taxon>Bacteria</taxon>
        <taxon>Bacillati</taxon>
        <taxon>Actinomycetota</taxon>
        <taxon>Actinomycetes</taxon>
        <taxon>Pseudonocardiales</taxon>
        <taxon>Pseudonocardiaceae</taxon>
        <taxon>Kutzneria</taxon>
    </lineage>
</organism>
<dbReference type="OrthoDB" id="6454021at2"/>
<proteinExistence type="predicted"/>
<dbReference type="EMBL" id="CP007155">
    <property type="protein sequence ID" value="AHH98538.1"/>
    <property type="molecule type" value="Genomic_DNA"/>
</dbReference>
<accession>W5WBI9</accession>
<evidence type="ECO:0000313" key="1">
    <source>
        <dbReference type="EMBL" id="AHH98538.1"/>
    </source>
</evidence>